<dbReference type="PANTHER" id="PTHR12631:SF10">
    <property type="entry name" value="BETA-XYLOSIDASE-LIKE PROTEIN-RELATED"/>
    <property type="match status" value="1"/>
</dbReference>
<dbReference type="Pfam" id="PF01229">
    <property type="entry name" value="Glyco_hydro_39"/>
    <property type="match status" value="1"/>
</dbReference>
<comment type="similarity">
    <text evidence="1">Belongs to the glycosyl hydrolase 39 family.</text>
</comment>
<dbReference type="Gene3D" id="2.60.40.1500">
    <property type="entry name" value="Glycosyl hydrolase domain, family 39"/>
    <property type="match status" value="1"/>
</dbReference>
<dbReference type="InterPro" id="IPR049166">
    <property type="entry name" value="GH39_cat"/>
</dbReference>
<keyword evidence="7" id="KW-1185">Reference proteome</keyword>
<proteinExistence type="inferred from homology"/>
<evidence type="ECO:0000259" key="5">
    <source>
        <dbReference type="Pfam" id="PF01229"/>
    </source>
</evidence>
<dbReference type="Gene3D" id="3.20.20.80">
    <property type="entry name" value="Glycosidases"/>
    <property type="match status" value="1"/>
</dbReference>
<dbReference type="InterPro" id="IPR017853">
    <property type="entry name" value="GH"/>
</dbReference>
<feature type="active site" description="Proton donor" evidence="4">
    <location>
        <position position="163"/>
    </location>
</feature>
<dbReference type="Proteomes" id="UP000464314">
    <property type="component" value="Chromosome"/>
</dbReference>
<sequence>MANKLYCKINLEDSIGFNNNALFCIGTGRMNLALRKEYYNQLKKVQEDIHFSYIRGHGLFCDDMAVYHIYEEDGTEKTEYNFTYLDMVFDDYLSMGLKPFVELGFMPEKLASGSQTVFYWKGNVTPPSDYNKWAELIKATVNHWIDRYGREEVITWPFEVWNEPNLPGFWKDADMNEYFHLYEVTVKAVKNCDSRIRIGGPAICGVDDERWLHSFLEHCSNNKIPLDFVTRHAYATDLPEKDGHYTYQNLRKPEVFMNELKESRRIIDSFKEYTGMEMHLTEFNTSYTPLNPIHDTNLNAAYIARLLSELGDVCASYSYWTFGDVFEEAGVSYTPFSGCFGLLTNGMIPKPTYWAFSFFRNLRANAVARSEHYIITKDNMGVIYGIAWNPVEGNEDKDIYLQISIDLENGEYRMVTKLVDENTCNPLKDWINMGSPANLKKEQTELLLECAKPLVKIERLSVTDGNLKFEIPLSSNALCSFEIQRIYPETDRGFHPYRIRGASVDSLAKNHNKPKSVSLKLSEAFH</sequence>
<dbReference type="EMBL" id="CP048000">
    <property type="protein sequence ID" value="QHQ59391.1"/>
    <property type="molecule type" value="Genomic_DNA"/>
</dbReference>
<dbReference type="SUPFAM" id="SSF51445">
    <property type="entry name" value="(Trans)glycosidases"/>
    <property type="match status" value="1"/>
</dbReference>
<evidence type="ECO:0000256" key="4">
    <source>
        <dbReference type="PIRSR" id="PIRSR600514-1"/>
    </source>
</evidence>
<dbReference type="AlphaFoldDB" id="A0A6P1TH82"/>
<keyword evidence="2" id="KW-0378">Hydrolase</keyword>
<evidence type="ECO:0000256" key="2">
    <source>
        <dbReference type="ARBA" id="ARBA00022801"/>
    </source>
</evidence>
<reference evidence="6 7" key="1">
    <citation type="submission" date="2020-01" db="EMBL/GenBank/DDBJ databases">
        <title>Genome analysis of Anaerocolumna sp. CBA3638.</title>
        <authorList>
            <person name="Kim J."/>
            <person name="Roh S.W."/>
        </authorList>
    </citation>
    <scope>NUCLEOTIDE SEQUENCE [LARGE SCALE GENOMIC DNA]</scope>
    <source>
        <strain evidence="6 7">CBA3638</strain>
    </source>
</reference>
<dbReference type="GO" id="GO:0005975">
    <property type="term" value="P:carbohydrate metabolic process"/>
    <property type="evidence" value="ECO:0007669"/>
    <property type="project" value="InterPro"/>
</dbReference>
<evidence type="ECO:0000313" key="7">
    <source>
        <dbReference type="Proteomes" id="UP000464314"/>
    </source>
</evidence>
<evidence type="ECO:0000313" key="6">
    <source>
        <dbReference type="EMBL" id="QHQ59391.1"/>
    </source>
</evidence>
<dbReference type="GO" id="GO:0004553">
    <property type="term" value="F:hydrolase activity, hydrolyzing O-glycosyl compounds"/>
    <property type="evidence" value="ECO:0007669"/>
    <property type="project" value="InterPro"/>
</dbReference>
<dbReference type="KEGG" id="anr:Ana3638_00070"/>
<dbReference type="PROSITE" id="PS01027">
    <property type="entry name" value="GLYCOSYL_HYDROL_F39"/>
    <property type="match status" value="1"/>
</dbReference>
<feature type="domain" description="Glycosyl hydrolases family 39 N-terminal catalytic" evidence="5">
    <location>
        <begin position="23"/>
        <end position="467"/>
    </location>
</feature>
<keyword evidence="3" id="KW-0326">Glycosidase</keyword>
<dbReference type="RefSeq" id="WP_161835937.1">
    <property type="nucleotide sequence ID" value="NZ_CP048000.1"/>
</dbReference>
<organism evidence="6 7">
    <name type="scientific">Anaerocolumna sedimenticola</name>
    <dbReference type="NCBI Taxonomy" id="2696063"/>
    <lineage>
        <taxon>Bacteria</taxon>
        <taxon>Bacillati</taxon>
        <taxon>Bacillota</taxon>
        <taxon>Clostridia</taxon>
        <taxon>Lachnospirales</taxon>
        <taxon>Lachnospiraceae</taxon>
        <taxon>Anaerocolumna</taxon>
    </lineage>
</organism>
<gene>
    <name evidence="6" type="ORF">Ana3638_00070</name>
</gene>
<dbReference type="PANTHER" id="PTHR12631">
    <property type="entry name" value="ALPHA-L-IDURONIDASE"/>
    <property type="match status" value="1"/>
</dbReference>
<protein>
    <submittedName>
        <fullName evidence="6">Xylan 1,4-beta-xylosidase</fullName>
    </submittedName>
</protein>
<name>A0A6P1TH82_9FIRM</name>
<dbReference type="InterPro" id="IPR051923">
    <property type="entry name" value="Glycosyl_Hydrolase_39"/>
</dbReference>
<dbReference type="PRINTS" id="PR00745">
    <property type="entry name" value="GLHYDRLASE39"/>
</dbReference>
<dbReference type="InterPro" id="IPR049165">
    <property type="entry name" value="GH39_as"/>
</dbReference>
<evidence type="ECO:0000256" key="3">
    <source>
        <dbReference type="ARBA" id="ARBA00023295"/>
    </source>
</evidence>
<evidence type="ECO:0000256" key="1">
    <source>
        <dbReference type="ARBA" id="ARBA00008875"/>
    </source>
</evidence>
<dbReference type="InterPro" id="IPR000514">
    <property type="entry name" value="Glyco_hydro_39"/>
</dbReference>
<dbReference type="SUPFAM" id="SSF51011">
    <property type="entry name" value="Glycosyl hydrolase domain"/>
    <property type="match status" value="1"/>
</dbReference>
<accession>A0A6P1TH82</accession>